<keyword evidence="9" id="KW-1185">Reference proteome</keyword>
<name>A0ABW3GC43_9NOCA</name>
<organism evidence="8 9">
    <name type="scientific">Williamsia deligens</name>
    <dbReference type="NCBI Taxonomy" id="321325"/>
    <lineage>
        <taxon>Bacteria</taxon>
        <taxon>Bacillati</taxon>
        <taxon>Actinomycetota</taxon>
        <taxon>Actinomycetes</taxon>
        <taxon>Mycobacteriales</taxon>
        <taxon>Nocardiaceae</taxon>
        <taxon>Williamsia</taxon>
    </lineage>
</organism>
<proteinExistence type="inferred from homology"/>
<feature type="region of interest" description="Disordered" evidence="5">
    <location>
        <begin position="1"/>
        <end position="20"/>
    </location>
</feature>
<dbReference type="GO" id="GO:0016757">
    <property type="term" value="F:glycosyltransferase activity"/>
    <property type="evidence" value="ECO:0007669"/>
    <property type="project" value="UniProtKB-KW"/>
</dbReference>
<dbReference type="PANTHER" id="PTHR43179:SF12">
    <property type="entry name" value="GALACTOFURANOSYLTRANSFERASE GLFT2"/>
    <property type="match status" value="1"/>
</dbReference>
<reference evidence="9" key="1">
    <citation type="journal article" date="2019" name="Int. J. Syst. Evol. Microbiol.">
        <title>The Global Catalogue of Microorganisms (GCM) 10K type strain sequencing project: providing services to taxonomists for standard genome sequencing and annotation.</title>
        <authorList>
            <consortium name="The Broad Institute Genomics Platform"/>
            <consortium name="The Broad Institute Genome Sequencing Center for Infectious Disease"/>
            <person name="Wu L."/>
            <person name="Ma J."/>
        </authorList>
    </citation>
    <scope>NUCLEOTIDE SEQUENCE [LARGE SCALE GENOMIC DNA]</scope>
    <source>
        <strain evidence="9">CCUG 50873</strain>
    </source>
</reference>
<keyword evidence="4 8" id="KW-0808">Transferase</keyword>
<evidence type="ECO:0000259" key="7">
    <source>
        <dbReference type="Pfam" id="PF02709"/>
    </source>
</evidence>
<dbReference type="InterPro" id="IPR001173">
    <property type="entry name" value="Glyco_trans_2-like"/>
</dbReference>
<feature type="domain" description="Galactosyltransferase C-terminal" evidence="7">
    <location>
        <begin position="203"/>
        <end position="251"/>
    </location>
</feature>
<evidence type="ECO:0000313" key="8">
    <source>
        <dbReference type="EMBL" id="MFD0926352.1"/>
    </source>
</evidence>
<gene>
    <name evidence="8" type="ORF">ACFQ04_11480</name>
</gene>
<feature type="domain" description="Glycosyltransferase 2-like" evidence="6">
    <location>
        <begin position="41"/>
        <end position="170"/>
    </location>
</feature>
<dbReference type="EMBL" id="JBHTIL010000001">
    <property type="protein sequence ID" value="MFD0926352.1"/>
    <property type="molecule type" value="Genomic_DNA"/>
</dbReference>
<accession>A0ABW3GC43</accession>
<comment type="caution">
    <text evidence="8">The sequence shown here is derived from an EMBL/GenBank/DDBJ whole genome shotgun (WGS) entry which is preliminary data.</text>
</comment>
<comment type="similarity">
    <text evidence="2">Belongs to the glycosyltransferase 2 family.</text>
</comment>
<dbReference type="RefSeq" id="WP_253645765.1">
    <property type="nucleotide sequence ID" value="NZ_BAAAMO010000002.1"/>
</dbReference>
<evidence type="ECO:0000256" key="3">
    <source>
        <dbReference type="ARBA" id="ARBA00022676"/>
    </source>
</evidence>
<evidence type="ECO:0000256" key="2">
    <source>
        <dbReference type="ARBA" id="ARBA00006739"/>
    </source>
</evidence>
<keyword evidence="3 8" id="KW-0328">Glycosyltransferase</keyword>
<evidence type="ECO:0000313" key="9">
    <source>
        <dbReference type="Proteomes" id="UP001597068"/>
    </source>
</evidence>
<comment type="pathway">
    <text evidence="1">Cell wall biogenesis; cell wall polysaccharide biosynthesis.</text>
</comment>
<dbReference type="InterPro" id="IPR027791">
    <property type="entry name" value="Galactosyl_T_C"/>
</dbReference>
<dbReference type="EC" id="2.4.-.-" evidence="8"/>
<evidence type="ECO:0000256" key="4">
    <source>
        <dbReference type="ARBA" id="ARBA00022679"/>
    </source>
</evidence>
<sequence length="461" mass="49791">MGDTVTGRGPDGRWTLPDGRTVLPGNRWDLLTEPAAPAAVSVVVPYFRQQDQLDLMLTALSMQTHPADLLQVIVADDGSPTPPDTGAYDGPARPTVVRQDDRGFRAAAARNLGAAAADGEVVCFLDADTIPEPSYIAEAVRLPSAGPDVLAVGRRRHADLDGWTPARLRAWFEGGPAPTELTEPGWLRDAYRGSGDLLDADHRSYRHIISAVMTCSRELFTAVGGFDGTFVGYGGEDWEFAARAWERGAVLAHVPDAVAWHDGPDWAERSTSDRVGKNREAMALARRITDPAARRHGVRYALPDVRSVVHTDGRSAASVLVTAGALLRDLDGVVHLVGDTAEEIRDEWGDADSRVVVGMPSPDARSRITVIVRAAVDPDPGALRAIVNVLDDHRAGRLDVEHDGQTVIEIRSARADARAQRWAGLLHADAATLAEELFPVLRRDAETVGLTPSTEEPRLDW</sequence>
<dbReference type="PANTHER" id="PTHR43179">
    <property type="entry name" value="RHAMNOSYLTRANSFERASE WBBL"/>
    <property type="match status" value="1"/>
</dbReference>
<dbReference type="Gene3D" id="3.90.550.10">
    <property type="entry name" value="Spore Coat Polysaccharide Biosynthesis Protein SpsA, Chain A"/>
    <property type="match status" value="1"/>
</dbReference>
<evidence type="ECO:0000256" key="1">
    <source>
        <dbReference type="ARBA" id="ARBA00004776"/>
    </source>
</evidence>
<dbReference type="SUPFAM" id="SSF53448">
    <property type="entry name" value="Nucleotide-diphospho-sugar transferases"/>
    <property type="match status" value="1"/>
</dbReference>
<dbReference type="Proteomes" id="UP001597068">
    <property type="component" value="Unassembled WGS sequence"/>
</dbReference>
<evidence type="ECO:0000256" key="5">
    <source>
        <dbReference type="SAM" id="MobiDB-lite"/>
    </source>
</evidence>
<protein>
    <submittedName>
        <fullName evidence="8">Glycosyltransferase</fullName>
        <ecNumber evidence="8">2.4.-.-</ecNumber>
    </submittedName>
</protein>
<dbReference type="Pfam" id="PF02709">
    <property type="entry name" value="Glyco_transf_7C"/>
    <property type="match status" value="1"/>
</dbReference>
<evidence type="ECO:0000259" key="6">
    <source>
        <dbReference type="Pfam" id="PF00535"/>
    </source>
</evidence>
<dbReference type="Pfam" id="PF00535">
    <property type="entry name" value="Glycos_transf_2"/>
    <property type="match status" value="1"/>
</dbReference>
<dbReference type="InterPro" id="IPR029044">
    <property type="entry name" value="Nucleotide-diphossugar_trans"/>
</dbReference>